<keyword evidence="3" id="KW-1185">Reference proteome</keyword>
<accession>M6QP32</accession>
<keyword evidence="1" id="KW-0812">Transmembrane</keyword>
<proteinExistence type="predicted"/>
<reference evidence="2 3" key="1">
    <citation type="submission" date="2013-01" db="EMBL/GenBank/DDBJ databases">
        <authorList>
            <person name="Harkins D.M."/>
            <person name="Durkin A.S."/>
            <person name="Brinkac L.M."/>
            <person name="Haft D.H."/>
            <person name="Selengut J.D."/>
            <person name="Sanka R."/>
            <person name="DePew J."/>
            <person name="Purushe J."/>
            <person name="Chanthongthip A."/>
            <person name="Lattana O."/>
            <person name="Phetsouvanh R."/>
            <person name="Newton P.N."/>
            <person name="Vinetz J.M."/>
            <person name="Sutton G.G."/>
            <person name="Nierman W.C."/>
            <person name="Fouts D.E."/>
        </authorList>
    </citation>
    <scope>NUCLEOTIDE SEQUENCE [LARGE SCALE GENOMIC DNA]</scope>
    <source>
        <strain evidence="2 3">UI 13098</strain>
    </source>
</reference>
<keyword evidence="1" id="KW-1133">Transmembrane helix</keyword>
<dbReference type="AlphaFoldDB" id="M6QP32"/>
<feature type="transmembrane region" description="Helical" evidence="1">
    <location>
        <begin position="151"/>
        <end position="173"/>
    </location>
</feature>
<sequence length="182" mass="21419">MNKRIVIISLIQISLFFLFFYYGRIFYIERNYSKLVDGYFNFASSMNDQLVQNIEDGEIIKSIKENLKFEDIGIYITDKKRHLQLIQGQMNLNKEDIEKELQKDGKELFVASRAGIIFLENGGEKYFIVSVIVKDRLHVASIVKKSNVLNLFFYHSVFAFLFILIGLLNIFFWSKNKKSKFV</sequence>
<organism evidence="2 3">
    <name type="scientific">Leptospira weilii str. UI 13098</name>
    <dbReference type="NCBI Taxonomy" id="1088542"/>
    <lineage>
        <taxon>Bacteria</taxon>
        <taxon>Pseudomonadati</taxon>
        <taxon>Spirochaetota</taxon>
        <taxon>Spirochaetia</taxon>
        <taxon>Leptospirales</taxon>
        <taxon>Leptospiraceae</taxon>
        <taxon>Leptospira</taxon>
    </lineage>
</organism>
<dbReference type="Proteomes" id="UP000012118">
    <property type="component" value="Unassembled WGS sequence"/>
</dbReference>
<feature type="transmembrane region" description="Helical" evidence="1">
    <location>
        <begin position="6"/>
        <end position="27"/>
    </location>
</feature>
<dbReference type="EMBL" id="AHNU02000040">
    <property type="protein sequence ID" value="EMN90622.1"/>
    <property type="molecule type" value="Genomic_DNA"/>
</dbReference>
<keyword evidence="1" id="KW-0472">Membrane</keyword>
<evidence type="ECO:0000313" key="3">
    <source>
        <dbReference type="Proteomes" id="UP000012118"/>
    </source>
</evidence>
<gene>
    <name evidence="2" type="ORF">LEP1GSC108_3371</name>
</gene>
<evidence type="ECO:0000256" key="1">
    <source>
        <dbReference type="SAM" id="Phobius"/>
    </source>
</evidence>
<protein>
    <submittedName>
        <fullName evidence="2">Uncharacterized protein</fullName>
    </submittedName>
</protein>
<name>M6QP32_9LEPT</name>
<comment type="caution">
    <text evidence="2">The sequence shown here is derived from an EMBL/GenBank/DDBJ whole genome shotgun (WGS) entry which is preliminary data.</text>
</comment>
<evidence type="ECO:0000313" key="2">
    <source>
        <dbReference type="EMBL" id="EMN90622.1"/>
    </source>
</evidence>